<feature type="compositionally biased region" description="Low complexity" evidence="1">
    <location>
        <begin position="105"/>
        <end position="123"/>
    </location>
</feature>
<reference evidence="2 3" key="1">
    <citation type="journal article" date="2018" name="Proc. Natl. Acad. Sci. U.S.A.">
        <title>Draft genome sequence of Camellia sinensis var. sinensis provides insights into the evolution of the tea genome and tea quality.</title>
        <authorList>
            <person name="Wei C."/>
            <person name="Yang H."/>
            <person name="Wang S."/>
            <person name="Zhao J."/>
            <person name="Liu C."/>
            <person name="Gao L."/>
            <person name="Xia E."/>
            <person name="Lu Y."/>
            <person name="Tai Y."/>
            <person name="She G."/>
            <person name="Sun J."/>
            <person name="Cao H."/>
            <person name="Tong W."/>
            <person name="Gao Q."/>
            <person name="Li Y."/>
            <person name="Deng W."/>
            <person name="Jiang X."/>
            <person name="Wang W."/>
            <person name="Chen Q."/>
            <person name="Zhang S."/>
            <person name="Li H."/>
            <person name="Wu J."/>
            <person name="Wang P."/>
            <person name="Li P."/>
            <person name="Shi C."/>
            <person name="Zheng F."/>
            <person name="Jian J."/>
            <person name="Huang B."/>
            <person name="Shan D."/>
            <person name="Shi M."/>
            <person name="Fang C."/>
            <person name="Yue Y."/>
            <person name="Li F."/>
            <person name="Li D."/>
            <person name="Wei S."/>
            <person name="Han B."/>
            <person name="Jiang C."/>
            <person name="Yin Y."/>
            <person name="Xia T."/>
            <person name="Zhang Z."/>
            <person name="Bennetzen J.L."/>
            <person name="Zhao S."/>
            <person name="Wan X."/>
        </authorList>
    </citation>
    <scope>NUCLEOTIDE SEQUENCE [LARGE SCALE GENOMIC DNA]</scope>
    <source>
        <strain evidence="3">cv. Shuchazao</strain>
        <tissue evidence="2">Leaf</tissue>
    </source>
</reference>
<dbReference type="Proteomes" id="UP000306102">
    <property type="component" value="Unassembled WGS sequence"/>
</dbReference>
<sequence length="222" mass="25995">MKMTMKTKMKVEVKVQVKFRVKLELKMSMEMKMEYQLCNNTTMSTCHVNNYCKWDNSEMRLQHLCGKHTIIGTIASDFDVWSNRQREERRRGERRLRGEEKRRVSSAPPQRQQQSPISNLSSSSPAAAVSRWTFAVTQLYQNLLDKSNPYKLWSRFVEEKKQNAGEIVSFHQLGGFSFICFDLGFVLRLCVLHQKDDLKESISRVSGFSLSLEEIVFSLEHW</sequence>
<protein>
    <submittedName>
        <fullName evidence="2">Uncharacterized protein</fullName>
    </submittedName>
</protein>
<comment type="caution">
    <text evidence="2">The sequence shown here is derived from an EMBL/GenBank/DDBJ whole genome shotgun (WGS) entry which is preliminary data.</text>
</comment>
<dbReference type="EMBL" id="SDRB02013284">
    <property type="protein sequence ID" value="THF95309.1"/>
    <property type="molecule type" value="Genomic_DNA"/>
</dbReference>
<name>A0A4S4CZI5_CAMSN</name>
<gene>
    <name evidence="2" type="ORF">TEA_016851</name>
</gene>
<accession>A0A4S4CZI5</accession>
<feature type="compositionally biased region" description="Basic and acidic residues" evidence="1">
    <location>
        <begin position="84"/>
        <end position="103"/>
    </location>
</feature>
<dbReference type="AlphaFoldDB" id="A0A4S4CZI5"/>
<organism evidence="2 3">
    <name type="scientific">Camellia sinensis var. sinensis</name>
    <name type="common">China tea</name>
    <dbReference type="NCBI Taxonomy" id="542762"/>
    <lineage>
        <taxon>Eukaryota</taxon>
        <taxon>Viridiplantae</taxon>
        <taxon>Streptophyta</taxon>
        <taxon>Embryophyta</taxon>
        <taxon>Tracheophyta</taxon>
        <taxon>Spermatophyta</taxon>
        <taxon>Magnoliopsida</taxon>
        <taxon>eudicotyledons</taxon>
        <taxon>Gunneridae</taxon>
        <taxon>Pentapetalae</taxon>
        <taxon>asterids</taxon>
        <taxon>Ericales</taxon>
        <taxon>Theaceae</taxon>
        <taxon>Camellia</taxon>
    </lineage>
</organism>
<keyword evidence="3" id="KW-1185">Reference proteome</keyword>
<proteinExistence type="predicted"/>
<evidence type="ECO:0000256" key="1">
    <source>
        <dbReference type="SAM" id="MobiDB-lite"/>
    </source>
</evidence>
<evidence type="ECO:0000313" key="3">
    <source>
        <dbReference type="Proteomes" id="UP000306102"/>
    </source>
</evidence>
<feature type="region of interest" description="Disordered" evidence="1">
    <location>
        <begin position="84"/>
        <end position="123"/>
    </location>
</feature>
<evidence type="ECO:0000313" key="2">
    <source>
        <dbReference type="EMBL" id="THF95309.1"/>
    </source>
</evidence>